<dbReference type="EMBL" id="JBANQN010000011">
    <property type="protein sequence ID" value="KAK6776218.1"/>
    <property type="molecule type" value="Genomic_DNA"/>
</dbReference>
<dbReference type="AlphaFoldDB" id="A0AAN8Y452"/>
<proteinExistence type="predicted"/>
<evidence type="ECO:0000313" key="2">
    <source>
        <dbReference type="Proteomes" id="UP001371456"/>
    </source>
</evidence>
<gene>
    <name evidence="1" type="ORF">RDI58_027219</name>
</gene>
<organism evidence="1 2">
    <name type="scientific">Solanum bulbocastanum</name>
    <name type="common">Wild potato</name>
    <dbReference type="NCBI Taxonomy" id="147425"/>
    <lineage>
        <taxon>Eukaryota</taxon>
        <taxon>Viridiplantae</taxon>
        <taxon>Streptophyta</taxon>
        <taxon>Embryophyta</taxon>
        <taxon>Tracheophyta</taxon>
        <taxon>Spermatophyta</taxon>
        <taxon>Magnoliopsida</taxon>
        <taxon>eudicotyledons</taxon>
        <taxon>Gunneridae</taxon>
        <taxon>Pentapetalae</taxon>
        <taxon>asterids</taxon>
        <taxon>lamiids</taxon>
        <taxon>Solanales</taxon>
        <taxon>Solanaceae</taxon>
        <taxon>Solanoideae</taxon>
        <taxon>Solaneae</taxon>
        <taxon>Solanum</taxon>
    </lineage>
</organism>
<protein>
    <submittedName>
        <fullName evidence="1">Uncharacterized protein</fullName>
    </submittedName>
</protein>
<comment type="caution">
    <text evidence="1">The sequence shown here is derived from an EMBL/GenBank/DDBJ whole genome shotgun (WGS) entry which is preliminary data.</text>
</comment>
<reference evidence="1 2" key="1">
    <citation type="submission" date="2024-02" db="EMBL/GenBank/DDBJ databases">
        <title>de novo genome assembly of Solanum bulbocastanum strain 11H21.</title>
        <authorList>
            <person name="Hosaka A.J."/>
        </authorList>
    </citation>
    <scope>NUCLEOTIDE SEQUENCE [LARGE SCALE GENOMIC DNA]</scope>
    <source>
        <tissue evidence="1">Young leaves</tissue>
    </source>
</reference>
<dbReference type="Proteomes" id="UP001371456">
    <property type="component" value="Unassembled WGS sequence"/>
</dbReference>
<name>A0AAN8Y452_SOLBU</name>
<evidence type="ECO:0000313" key="1">
    <source>
        <dbReference type="EMBL" id="KAK6776218.1"/>
    </source>
</evidence>
<sequence length="94" mass="11134">MDELIGNLMIYELKKNKEKEIGGKRKEKNLVLKATTPEDFKDKNIALISKRFSRMLKRGQVFQRRNSQETTENQREQVCHKCGSPDQFIKYFPL</sequence>
<accession>A0AAN8Y452</accession>
<keyword evidence="2" id="KW-1185">Reference proteome</keyword>